<proteinExistence type="predicted"/>
<dbReference type="HOGENOM" id="CLU_1887280_0_0_1"/>
<gene>
    <name evidence="2" type="ORF">M407DRAFT_24004</name>
</gene>
<evidence type="ECO:0000313" key="3">
    <source>
        <dbReference type="Proteomes" id="UP000054248"/>
    </source>
</evidence>
<name>A0A0C3Q9I4_9AGAM</name>
<reference evidence="2 3" key="1">
    <citation type="submission" date="2014-04" db="EMBL/GenBank/DDBJ databases">
        <authorList>
            <consortium name="DOE Joint Genome Institute"/>
            <person name="Kuo A."/>
            <person name="Girlanda M."/>
            <person name="Perotto S."/>
            <person name="Kohler A."/>
            <person name="Nagy L.G."/>
            <person name="Floudas D."/>
            <person name="Copeland A."/>
            <person name="Barry K.W."/>
            <person name="Cichocki N."/>
            <person name="Veneault-Fourrey C."/>
            <person name="LaButti K."/>
            <person name="Lindquist E.A."/>
            <person name="Lipzen A."/>
            <person name="Lundell T."/>
            <person name="Morin E."/>
            <person name="Murat C."/>
            <person name="Sun H."/>
            <person name="Tunlid A."/>
            <person name="Henrissat B."/>
            <person name="Grigoriev I.V."/>
            <person name="Hibbett D.S."/>
            <person name="Martin F."/>
            <person name="Nordberg H.P."/>
            <person name="Cantor M.N."/>
            <person name="Hua S.X."/>
        </authorList>
    </citation>
    <scope>NUCLEOTIDE SEQUENCE [LARGE SCALE GENOMIC DNA]</scope>
    <source>
        <strain evidence="2 3">MUT 4182</strain>
    </source>
</reference>
<feature type="transmembrane region" description="Helical" evidence="1">
    <location>
        <begin position="79"/>
        <end position="100"/>
    </location>
</feature>
<keyword evidence="1" id="KW-0472">Membrane</keyword>
<accession>A0A0C3Q9I4</accession>
<organism evidence="2 3">
    <name type="scientific">Tulasnella calospora MUT 4182</name>
    <dbReference type="NCBI Taxonomy" id="1051891"/>
    <lineage>
        <taxon>Eukaryota</taxon>
        <taxon>Fungi</taxon>
        <taxon>Dikarya</taxon>
        <taxon>Basidiomycota</taxon>
        <taxon>Agaricomycotina</taxon>
        <taxon>Agaricomycetes</taxon>
        <taxon>Cantharellales</taxon>
        <taxon>Tulasnellaceae</taxon>
        <taxon>Tulasnella</taxon>
    </lineage>
</organism>
<feature type="transmembrane region" description="Helical" evidence="1">
    <location>
        <begin position="39"/>
        <end position="59"/>
    </location>
</feature>
<keyword evidence="1" id="KW-0812">Transmembrane</keyword>
<reference evidence="3" key="2">
    <citation type="submission" date="2015-01" db="EMBL/GenBank/DDBJ databases">
        <title>Evolutionary Origins and Diversification of the Mycorrhizal Mutualists.</title>
        <authorList>
            <consortium name="DOE Joint Genome Institute"/>
            <consortium name="Mycorrhizal Genomics Consortium"/>
            <person name="Kohler A."/>
            <person name="Kuo A."/>
            <person name="Nagy L.G."/>
            <person name="Floudas D."/>
            <person name="Copeland A."/>
            <person name="Barry K.W."/>
            <person name="Cichocki N."/>
            <person name="Veneault-Fourrey C."/>
            <person name="LaButti K."/>
            <person name="Lindquist E.A."/>
            <person name="Lipzen A."/>
            <person name="Lundell T."/>
            <person name="Morin E."/>
            <person name="Murat C."/>
            <person name="Riley R."/>
            <person name="Ohm R."/>
            <person name="Sun H."/>
            <person name="Tunlid A."/>
            <person name="Henrissat B."/>
            <person name="Grigoriev I.V."/>
            <person name="Hibbett D.S."/>
            <person name="Martin F."/>
        </authorList>
    </citation>
    <scope>NUCLEOTIDE SEQUENCE [LARGE SCALE GENOMIC DNA]</scope>
    <source>
        <strain evidence="3">MUT 4182</strain>
    </source>
</reference>
<protein>
    <submittedName>
        <fullName evidence="2">Uncharacterized protein</fullName>
    </submittedName>
</protein>
<keyword evidence="3" id="KW-1185">Reference proteome</keyword>
<evidence type="ECO:0000313" key="2">
    <source>
        <dbReference type="EMBL" id="KIO26690.1"/>
    </source>
</evidence>
<evidence type="ECO:0000256" key="1">
    <source>
        <dbReference type="SAM" id="Phobius"/>
    </source>
</evidence>
<dbReference type="EMBL" id="KN823020">
    <property type="protein sequence ID" value="KIO26690.1"/>
    <property type="molecule type" value="Genomic_DNA"/>
</dbReference>
<keyword evidence="1" id="KW-1133">Transmembrane helix</keyword>
<dbReference type="AlphaFoldDB" id="A0A0C3Q9I4"/>
<dbReference type="OrthoDB" id="2638860at2759"/>
<dbReference type="Proteomes" id="UP000054248">
    <property type="component" value="Unassembled WGS sequence"/>
</dbReference>
<sequence>MSAAVAETPSLAVWDLLLLFRVHALWGGRRSIVIGTYSLYFLAYCCHTVLGLIFVAQLIPHIHYDPLVRACVANYRPPMMSVLWAFALTSETVVFVLTLIKVVEHRTSNQIHNPLLKSLHYGQIIYNVVSAHPARSMKPAGTKLSRLDVIGYNRCDPLF</sequence>